<dbReference type="AlphaFoldDB" id="A0A1Y2I3L7"/>
<feature type="transmembrane region" description="Helical" evidence="1">
    <location>
        <begin position="12"/>
        <end position="33"/>
    </location>
</feature>
<evidence type="ECO:0000256" key="1">
    <source>
        <dbReference type="SAM" id="Phobius"/>
    </source>
</evidence>
<organism evidence="2 3">
    <name type="scientific">Catenaria anguillulae PL171</name>
    <dbReference type="NCBI Taxonomy" id="765915"/>
    <lineage>
        <taxon>Eukaryota</taxon>
        <taxon>Fungi</taxon>
        <taxon>Fungi incertae sedis</taxon>
        <taxon>Blastocladiomycota</taxon>
        <taxon>Blastocladiomycetes</taxon>
        <taxon>Blastocladiales</taxon>
        <taxon>Catenariaceae</taxon>
        <taxon>Catenaria</taxon>
    </lineage>
</organism>
<protein>
    <submittedName>
        <fullName evidence="2">Uncharacterized protein</fullName>
    </submittedName>
</protein>
<accession>A0A1Y2I3L7</accession>
<sequence>MHSIARPLQHGIRSRMALTLVCIKLIVITVWLASVRGLACRSGAAESCAEDDAAAVSWVPDARVAPVGRSVGRYGKASRVSGGGNGNGQAASGVKRCALLRKLAREPCSDLGLAKVAVGH</sequence>
<evidence type="ECO:0000313" key="3">
    <source>
        <dbReference type="Proteomes" id="UP000193411"/>
    </source>
</evidence>
<dbReference type="EMBL" id="MCFL01000003">
    <property type="protein sequence ID" value="ORZ40563.1"/>
    <property type="molecule type" value="Genomic_DNA"/>
</dbReference>
<keyword evidence="1" id="KW-0812">Transmembrane</keyword>
<keyword evidence="1" id="KW-1133">Transmembrane helix</keyword>
<gene>
    <name evidence="2" type="ORF">BCR44DRAFT_327280</name>
</gene>
<comment type="caution">
    <text evidence="2">The sequence shown here is derived from an EMBL/GenBank/DDBJ whole genome shotgun (WGS) entry which is preliminary data.</text>
</comment>
<evidence type="ECO:0000313" key="2">
    <source>
        <dbReference type="EMBL" id="ORZ40563.1"/>
    </source>
</evidence>
<keyword evidence="1" id="KW-0472">Membrane</keyword>
<name>A0A1Y2I3L7_9FUNG</name>
<proteinExistence type="predicted"/>
<dbReference type="Proteomes" id="UP000193411">
    <property type="component" value="Unassembled WGS sequence"/>
</dbReference>
<keyword evidence="3" id="KW-1185">Reference proteome</keyword>
<reference evidence="2 3" key="1">
    <citation type="submission" date="2016-07" db="EMBL/GenBank/DDBJ databases">
        <title>Pervasive Adenine N6-methylation of Active Genes in Fungi.</title>
        <authorList>
            <consortium name="DOE Joint Genome Institute"/>
            <person name="Mondo S.J."/>
            <person name="Dannebaum R.O."/>
            <person name="Kuo R.C."/>
            <person name="Labutti K."/>
            <person name="Haridas S."/>
            <person name="Kuo A."/>
            <person name="Salamov A."/>
            <person name="Ahrendt S.R."/>
            <person name="Lipzen A."/>
            <person name="Sullivan W."/>
            <person name="Andreopoulos W.B."/>
            <person name="Clum A."/>
            <person name="Lindquist E."/>
            <person name="Daum C."/>
            <person name="Ramamoorthy G.K."/>
            <person name="Gryganskyi A."/>
            <person name="Culley D."/>
            <person name="Magnuson J.K."/>
            <person name="James T.Y."/>
            <person name="O'Malley M.A."/>
            <person name="Stajich J.E."/>
            <person name="Spatafora J.W."/>
            <person name="Visel A."/>
            <person name="Grigoriev I.V."/>
        </authorList>
    </citation>
    <scope>NUCLEOTIDE SEQUENCE [LARGE SCALE GENOMIC DNA]</scope>
    <source>
        <strain evidence="2 3">PL171</strain>
    </source>
</reference>